<gene>
    <name evidence="2" type="ORF">WJX68_08210</name>
</gene>
<keyword evidence="1" id="KW-1133">Transmembrane helix</keyword>
<evidence type="ECO:0000313" key="3">
    <source>
        <dbReference type="Proteomes" id="UP001364211"/>
    </source>
</evidence>
<evidence type="ECO:0000256" key="1">
    <source>
        <dbReference type="SAM" id="Phobius"/>
    </source>
</evidence>
<feature type="transmembrane region" description="Helical" evidence="1">
    <location>
        <begin position="23"/>
        <end position="51"/>
    </location>
</feature>
<feature type="transmembrane region" description="Helical" evidence="1">
    <location>
        <begin position="63"/>
        <end position="86"/>
    </location>
</feature>
<feature type="transmembrane region" description="Helical" evidence="1">
    <location>
        <begin position="92"/>
        <end position="117"/>
    </location>
</feature>
<keyword evidence="1" id="KW-0812">Transmembrane</keyword>
<keyword evidence="1" id="KW-0472">Membrane</keyword>
<sequence>MTTMTTPHHDAARPSRPGDPDAYPVLTVLMLMLGGFVLPVVGWLAGVVMLWTGRAWTVGEKWLGTLVWPAVVAVPGAILFAGLLVGDGQPGVAHWAVLAAAVSGLVLALVALPWTFVRLLRAGRTSRGTD</sequence>
<name>A0ABU8T4M7_9PSEU</name>
<dbReference type="Proteomes" id="UP001364211">
    <property type="component" value="Unassembled WGS sequence"/>
</dbReference>
<comment type="caution">
    <text evidence="2">The sequence shown here is derived from an EMBL/GenBank/DDBJ whole genome shotgun (WGS) entry which is preliminary data.</text>
</comment>
<proteinExistence type="predicted"/>
<keyword evidence="3" id="KW-1185">Reference proteome</keyword>
<reference evidence="2 3" key="1">
    <citation type="submission" date="2024-03" db="EMBL/GenBank/DDBJ databases">
        <title>Draft genome sequence of Pseudonocardia sp. DW16-2.</title>
        <authorList>
            <person name="Duangmal K."/>
        </authorList>
    </citation>
    <scope>NUCLEOTIDE SEQUENCE [LARGE SCALE GENOMIC DNA]</scope>
    <source>
        <strain evidence="2 3">DW16-2</strain>
    </source>
</reference>
<dbReference type="RefSeq" id="WP_340287641.1">
    <property type="nucleotide sequence ID" value="NZ_JBBJUP010000005.1"/>
</dbReference>
<organism evidence="2 3">
    <name type="scientific">Pseudonocardia spirodelae</name>
    <dbReference type="NCBI Taxonomy" id="3133431"/>
    <lineage>
        <taxon>Bacteria</taxon>
        <taxon>Bacillati</taxon>
        <taxon>Actinomycetota</taxon>
        <taxon>Actinomycetes</taxon>
        <taxon>Pseudonocardiales</taxon>
        <taxon>Pseudonocardiaceae</taxon>
        <taxon>Pseudonocardia</taxon>
    </lineage>
</organism>
<evidence type="ECO:0000313" key="2">
    <source>
        <dbReference type="EMBL" id="MEJ8278911.1"/>
    </source>
</evidence>
<accession>A0ABU8T4M7</accession>
<dbReference type="EMBL" id="JBBJUP010000005">
    <property type="protein sequence ID" value="MEJ8278911.1"/>
    <property type="molecule type" value="Genomic_DNA"/>
</dbReference>
<protein>
    <submittedName>
        <fullName evidence="2">Uncharacterized protein</fullName>
    </submittedName>
</protein>